<dbReference type="EMBL" id="JPOX01000045">
    <property type="protein sequence ID" value="KFX42356.1"/>
    <property type="molecule type" value="Genomic_DNA"/>
</dbReference>
<dbReference type="AlphaFoldDB" id="A0A093UR01"/>
<dbReference type="EMBL" id="JPOX01000045">
    <property type="protein sequence ID" value="KFX42355.1"/>
    <property type="molecule type" value="Genomic_DNA"/>
</dbReference>
<sequence>MAIAFLKPSVWYTPLAPLNLHHSDYFAAPMAPINRRNRHHCRACNNDSAPPSTQDARDADTVALKLAQDELQVVYQSVEQLLNMMRTGSAQQLEPLFAAAQSGASQDDILAVVRQYTQGVEVAQSK</sequence>
<organism evidence="1">
    <name type="scientific">Talaromyces marneffei PM1</name>
    <dbReference type="NCBI Taxonomy" id="1077442"/>
    <lineage>
        <taxon>Eukaryota</taxon>
        <taxon>Fungi</taxon>
        <taxon>Dikarya</taxon>
        <taxon>Ascomycota</taxon>
        <taxon>Pezizomycotina</taxon>
        <taxon>Eurotiomycetes</taxon>
        <taxon>Eurotiomycetidae</taxon>
        <taxon>Eurotiales</taxon>
        <taxon>Trichocomaceae</taxon>
        <taxon>Talaromyces</taxon>
        <taxon>Talaromyces sect. Talaromyces</taxon>
    </lineage>
</organism>
<dbReference type="HOGENOM" id="CLU_145601_0_0_1"/>
<reference evidence="1" key="2">
    <citation type="journal article" date="2014" name="PLoS Genet.">
        <title>Signature gene expression reveals novel clues to the molecular mechanisms of dimorphic transition in Penicillium marneffei.</title>
        <authorList>
            <person name="Yang E."/>
            <person name="Wang G."/>
            <person name="Cai J."/>
            <person name="Woo P.C."/>
            <person name="Lau S.K."/>
            <person name="Yuen K.-Y."/>
            <person name="Chow W.-N."/>
            <person name="Lin X."/>
        </authorList>
    </citation>
    <scope>NUCLEOTIDE SEQUENCE</scope>
    <source>
        <strain evidence="1">PM1</strain>
    </source>
</reference>
<protein>
    <submittedName>
        <fullName evidence="1">tRNA-guanine(15) transglycosylase</fullName>
    </submittedName>
</protein>
<proteinExistence type="predicted"/>
<comment type="caution">
    <text evidence="1">The sequence shown here is derived from an EMBL/GenBank/DDBJ whole genome shotgun (WGS) entry which is preliminary data.</text>
</comment>
<gene>
    <name evidence="1" type="ORF">GQ26_0450120</name>
</gene>
<reference key="1">
    <citation type="journal article" date="2014" name="PLoS Genet.">
        <title>Signature Gene Expression Reveals Novel Clues to the Molecular Mechanisms of Dimorphic Transition in Penicillium marneffei.</title>
        <authorList>
            <person name="Yang E."/>
            <person name="Wang G."/>
            <person name="Cai J."/>
            <person name="Woo P.C."/>
            <person name="Lau S.K."/>
            <person name="Yuen K.-Y."/>
            <person name="Chow W.-N."/>
            <person name="Lin X."/>
        </authorList>
    </citation>
    <scope>NUCLEOTIDE SEQUENCE [LARGE SCALE GENOMIC DNA]</scope>
    <source>
        <strain>PM1</strain>
    </source>
</reference>
<evidence type="ECO:0000313" key="1">
    <source>
        <dbReference type="EMBL" id="KFX42355.1"/>
    </source>
</evidence>
<name>A0A093UR01_TALMA</name>
<accession>A0A093UR01</accession>